<evidence type="ECO:0000259" key="9">
    <source>
        <dbReference type="Pfam" id="PF00288"/>
    </source>
</evidence>
<dbReference type="EMBL" id="CP018911">
    <property type="protein sequence ID" value="AZU02850.1"/>
    <property type="molecule type" value="Genomic_DNA"/>
</dbReference>
<dbReference type="NCBIfam" id="TIGR00191">
    <property type="entry name" value="thrB"/>
    <property type="match status" value="1"/>
</dbReference>
<dbReference type="GO" id="GO:0009088">
    <property type="term" value="P:threonine biosynthetic process"/>
    <property type="evidence" value="ECO:0007669"/>
    <property type="project" value="UniProtKB-UniRule"/>
</dbReference>
<keyword evidence="6 7" id="KW-0067">ATP-binding</keyword>
<dbReference type="HAMAP" id="MF_00384">
    <property type="entry name" value="Homoser_kinase"/>
    <property type="match status" value="1"/>
</dbReference>
<dbReference type="KEGG" id="gak:X907_0302"/>
<dbReference type="SUPFAM" id="SSF54211">
    <property type="entry name" value="Ribosomal protein S5 domain 2-like"/>
    <property type="match status" value="1"/>
</dbReference>
<dbReference type="PANTHER" id="PTHR20861">
    <property type="entry name" value="HOMOSERINE/4-DIPHOSPHOCYTIDYL-2-C-METHYL-D-ERYTHRITOL KINASE"/>
    <property type="match status" value="1"/>
</dbReference>
<dbReference type="NCBIfam" id="NF002288">
    <property type="entry name" value="PRK01212.1-4"/>
    <property type="match status" value="1"/>
</dbReference>
<evidence type="ECO:0000313" key="11">
    <source>
        <dbReference type="EMBL" id="AZU02850.1"/>
    </source>
</evidence>
<accession>A0A3T0E6F7</accession>
<dbReference type="Gene3D" id="3.30.230.10">
    <property type="match status" value="1"/>
</dbReference>
<reference evidence="11 12" key="1">
    <citation type="submission" date="2016-12" db="EMBL/GenBank/DDBJ databases">
        <title>The genome of dimorphic prosthecate Glycocaulis alkaliphilus 6b-8t, isolated from crude oil dictates its adaptability in petroleum environments.</title>
        <authorList>
            <person name="Wu X.-L."/>
            <person name="Geng S."/>
        </authorList>
    </citation>
    <scope>NUCLEOTIDE SEQUENCE [LARGE SCALE GENOMIC DNA]</scope>
    <source>
        <strain evidence="11 12">6B-8</strain>
    </source>
</reference>
<dbReference type="GO" id="GO:0005737">
    <property type="term" value="C:cytoplasm"/>
    <property type="evidence" value="ECO:0007669"/>
    <property type="project" value="UniProtKB-SubCell"/>
</dbReference>
<evidence type="ECO:0000259" key="10">
    <source>
        <dbReference type="Pfam" id="PF08544"/>
    </source>
</evidence>
<name>A0A3T0E6F7_9PROT</name>
<dbReference type="AlphaFoldDB" id="A0A3T0E6F7"/>
<evidence type="ECO:0000256" key="5">
    <source>
        <dbReference type="ARBA" id="ARBA00022777"/>
    </source>
</evidence>
<dbReference type="GO" id="GO:0004413">
    <property type="term" value="F:homoserine kinase activity"/>
    <property type="evidence" value="ECO:0007669"/>
    <property type="project" value="UniProtKB-UniRule"/>
</dbReference>
<comment type="function">
    <text evidence="7">Catalyzes the ATP-dependent phosphorylation of L-homoserine to L-homoserine phosphate.</text>
</comment>
<keyword evidence="12" id="KW-1185">Reference proteome</keyword>
<feature type="domain" description="GHMP kinase N-terminal" evidence="9">
    <location>
        <begin position="72"/>
        <end position="159"/>
    </location>
</feature>
<comment type="pathway">
    <text evidence="7">Amino-acid biosynthesis; L-threonine biosynthesis; L-threonine from L-aspartate: step 4/5.</text>
</comment>
<comment type="similarity">
    <text evidence="7">Belongs to the GHMP kinase family. Homoserine kinase subfamily.</text>
</comment>
<keyword evidence="7" id="KW-0963">Cytoplasm</keyword>
<dbReference type="Proteomes" id="UP000286954">
    <property type="component" value="Chromosome"/>
</dbReference>
<evidence type="ECO:0000256" key="7">
    <source>
        <dbReference type="HAMAP-Rule" id="MF_00384"/>
    </source>
</evidence>
<evidence type="ECO:0000256" key="4">
    <source>
        <dbReference type="ARBA" id="ARBA00022741"/>
    </source>
</evidence>
<dbReference type="PANTHER" id="PTHR20861:SF1">
    <property type="entry name" value="HOMOSERINE KINASE"/>
    <property type="match status" value="1"/>
</dbReference>
<evidence type="ECO:0000256" key="8">
    <source>
        <dbReference type="NCBIfam" id="TIGR00191"/>
    </source>
</evidence>
<feature type="binding site" evidence="7">
    <location>
        <begin position="100"/>
        <end position="110"/>
    </location>
    <ligand>
        <name>ATP</name>
        <dbReference type="ChEBI" id="CHEBI:30616"/>
    </ligand>
</feature>
<feature type="domain" description="GHMP kinase C-terminal" evidence="10">
    <location>
        <begin position="223"/>
        <end position="296"/>
    </location>
</feature>
<dbReference type="InterPro" id="IPR020568">
    <property type="entry name" value="Ribosomal_Su5_D2-typ_SF"/>
</dbReference>
<evidence type="ECO:0000256" key="6">
    <source>
        <dbReference type="ARBA" id="ARBA00022840"/>
    </source>
</evidence>
<evidence type="ECO:0000256" key="3">
    <source>
        <dbReference type="ARBA" id="ARBA00022697"/>
    </source>
</evidence>
<dbReference type="InterPro" id="IPR036554">
    <property type="entry name" value="GHMP_kinase_C_sf"/>
</dbReference>
<dbReference type="Gene3D" id="3.30.70.890">
    <property type="entry name" value="GHMP kinase, C-terminal domain"/>
    <property type="match status" value="1"/>
</dbReference>
<organism evidence="11 12">
    <name type="scientific">Glycocaulis alkaliphilus</name>
    <dbReference type="NCBI Taxonomy" id="1434191"/>
    <lineage>
        <taxon>Bacteria</taxon>
        <taxon>Pseudomonadati</taxon>
        <taxon>Pseudomonadota</taxon>
        <taxon>Alphaproteobacteria</taxon>
        <taxon>Maricaulales</taxon>
        <taxon>Maricaulaceae</taxon>
        <taxon>Glycocaulis</taxon>
    </lineage>
</organism>
<keyword evidence="5 7" id="KW-0418">Kinase</keyword>
<dbReference type="InterPro" id="IPR006204">
    <property type="entry name" value="GHMP_kinase_N_dom"/>
</dbReference>
<dbReference type="EC" id="2.7.1.39" evidence="7 8"/>
<comment type="catalytic activity">
    <reaction evidence="7">
        <text>L-homoserine + ATP = O-phospho-L-homoserine + ADP + H(+)</text>
        <dbReference type="Rhea" id="RHEA:13985"/>
        <dbReference type="ChEBI" id="CHEBI:15378"/>
        <dbReference type="ChEBI" id="CHEBI:30616"/>
        <dbReference type="ChEBI" id="CHEBI:57476"/>
        <dbReference type="ChEBI" id="CHEBI:57590"/>
        <dbReference type="ChEBI" id="CHEBI:456216"/>
        <dbReference type="EC" id="2.7.1.39"/>
    </reaction>
</comment>
<gene>
    <name evidence="7" type="primary">thrB</name>
    <name evidence="11" type="ORF">X907_0302</name>
</gene>
<dbReference type="GO" id="GO:0005524">
    <property type="term" value="F:ATP binding"/>
    <property type="evidence" value="ECO:0007669"/>
    <property type="project" value="UniProtKB-UniRule"/>
</dbReference>
<keyword evidence="3 7" id="KW-0791">Threonine biosynthesis</keyword>
<keyword evidence="1 7" id="KW-0028">Amino-acid biosynthesis</keyword>
<dbReference type="InterPro" id="IPR000870">
    <property type="entry name" value="Homoserine_kinase"/>
</dbReference>
<evidence type="ECO:0000256" key="2">
    <source>
        <dbReference type="ARBA" id="ARBA00022679"/>
    </source>
</evidence>
<sequence length="324" mass="33542">MGGKERMRAMTDIARASAPASIGNVGPGFDILGQAFDALQDEVTARREAEPGVRLGKVSGRLKSLPDSPERNTALAAAKALLDDAGADFGVRLDIDKGVPLSAGMGGSAASAVAAAVAVNALLDKPYPHAELLPFGLEGERVSSDPPPWDNVMASLLGGLVIAARLDASQVRRIPAPSGLVSIVAHPDAEIETRAARGILRPSVAMETVVEHSRRLAAFVAGCAADDHDLIRAGLDDVLVEPQRRYLLPALPAVKAAALQAGALGCSFSGSGPSMFAWCQESDREHVEEAMRAAFAAAGQSAHIYHAAINSRGARLEPVSEAVG</sequence>
<dbReference type="Pfam" id="PF08544">
    <property type="entry name" value="GHMP_kinases_C"/>
    <property type="match status" value="1"/>
</dbReference>
<proteinExistence type="inferred from homology"/>
<evidence type="ECO:0000313" key="12">
    <source>
        <dbReference type="Proteomes" id="UP000286954"/>
    </source>
</evidence>
<dbReference type="InterPro" id="IPR013750">
    <property type="entry name" value="GHMP_kinase_C_dom"/>
</dbReference>
<dbReference type="SUPFAM" id="SSF55060">
    <property type="entry name" value="GHMP Kinase, C-terminal domain"/>
    <property type="match status" value="1"/>
</dbReference>
<evidence type="ECO:0000256" key="1">
    <source>
        <dbReference type="ARBA" id="ARBA00022605"/>
    </source>
</evidence>
<comment type="subcellular location">
    <subcellularLocation>
        <location evidence="7">Cytoplasm</location>
    </subcellularLocation>
</comment>
<dbReference type="InterPro" id="IPR014721">
    <property type="entry name" value="Ribsml_uS5_D2-typ_fold_subgr"/>
</dbReference>
<dbReference type="PIRSF" id="PIRSF000676">
    <property type="entry name" value="Homoser_kin"/>
    <property type="match status" value="1"/>
</dbReference>
<dbReference type="Pfam" id="PF00288">
    <property type="entry name" value="GHMP_kinases_N"/>
    <property type="match status" value="1"/>
</dbReference>
<keyword evidence="4 7" id="KW-0547">Nucleotide-binding</keyword>
<dbReference type="PRINTS" id="PR00958">
    <property type="entry name" value="HOMSERKINASE"/>
</dbReference>
<keyword evidence="2 7" id="KW-0808">Transferase</keyword>
<protein>
    <recommendedName>
        <fullName evidence="7 8">Homoserine kinase</fullName>
        <shortName evidence="7">HK</shortName>
        <shortName evidence="7">HSK</shortName>
        <ecNumber evidence="7 8">2.7.1.39</ecNumber>
    </recommendedName>
</protein>
<dbReference type="UniPathway" id="UPA00050">
    <property type="reaction ID" value="UER00064"/>
</dbReference>